<sequence>MEQHWEMQNRSVKKLYQVGKMKMFVRLKRLYDDWIFKVVCKSLVRDKEHEAREAGFEVRVPNAVERRILEYTLGDGGYNTVFQLRRLSESFIKQMDHMVEEFETMKLTIEESVTLLMFLSWMYPSGIVTMLLLKTMM</sequence>
<gene>
    <name evidence="2" type="ORF">OLC1_LOCUS14545</name>
</gene>
<evidence type="ECO:0000313" key="2">
    <source>
        <dbReference type="EMBL" id="CAI9105951.1"/>
    </source>
</evidence>
<keyword evidence="3" id="KW-1185">Reference proteome</keyword>
<dbReference type="AlphaFoldDB" id="A0AAV1DFL2"/>
<protein>
    <submittedName>
        <fullName evidence="2">OLC1v1004988C1</fullName>
    </submittedName>
</protein>
<proteinExistence type="predicted"/>
<evidence type="ECO:0000256" key="1">
    <source>
        <dbReference type="SAM" id="Phobius"/>
    </source>
</evidence>
<evidence type="ECO:0000313" key="3">
    <source>
        <dbReference type="Proteomes" id="UP001161247"/>
    </source>
</evidence>
<name>A0AAV1DFL2_OLDCO</name>
<reference evidence="2" key="1">
    <citation type="submission" date="2023-03" db="EMBL/GenBank/DDBJ databases">
        <authorList>
            <person name="Julca I."/>
        </authorList>
    </citation>
    <scope>NUCLEOTIDE SEQUENCE</scope>
</reference>
<dbReference type="Proteomes" id="UP001161247">
    <property type="component" value="Chromosome 5"/>
</dbReference>
<organism evidence="2 3">
    <name type="scientific">Oldenlandia corymbosa var. corymbosa</name>
    <dbReference type="NCBI Taxonomy" id="529605"/>
    <lineage>
        <taxon>Eukaryota</taxon>
        <taxon>Viridiplantae</taxon>
        <taxon>Streptophyta</taxon>
        <taxon>Embryophyta</taxon>
        <taxon>Tracheophyta</taxon>
        <taxon>Spermatophyta</taxon>
        <taxon>Magnoliopsida</taxon>
        <taxon>eudicotyledons</taxon>
        <taxon>Gunneridae</taxon>
        <taxon>Pentapetalae</taxon>
        <taxon>asterids</taxon>
        <taxon>lamiids</taxon>
        <taxon>Gentianales</taxon>
        <taxon>Rubiaceae</taxon>
        <taxon>Rubioideae</taxon>
        <taxon>Spermacoceae</taxon>
        <taxon>Hedyotis-Oldenlandia complex</taxon>
        <taxon>Oldenlandia</taxon>
    </lineage>
</organism>
<keyword evidence="1" id="KW-0812">Transmembrane</keyword>
<accession>A0AAV1DFL2</accession>
<dbReference type="EMBL" id="OX459122">
    <property type="protein sequence ID" value="CAI9105951.1"/>
    <property type="molecule type" value="Genomic_DNA"/>
</dbReference>
<keyword evidence="1" id="KW-1133">Transmembrane helix</keyword>
<feature type="transmembrane region" description="Helical" evidence="1">
    <location>
        <begin position="113"/>
        <end position="133"/>
    </location>
</feature>
<keyword evidence="1" id="KW-0472">Membrane</keyword>